<dbReference type="PROSITE" id="PS00143">
    <property type="entry name" value="INSULINASE"/>
    <property type="match status" value="1"/>
</dbReference>
<evidence type="ECO:0000256" key="4">
    <source>
        <dbReference type="ARBA" id="ARBA00022723"/>
    </source>
</evidence>
<keyword evidence="9" id="KW-0732">Signal</keyword>
<dbReference type="PANTHER" id="PTHR43690:SF17">
    <property type="entry name" value="PROTEIN YHJJ"/>
    <property type="match status" value="1"/>
</dbReference>
<evidence type="ECO:0000313" key="12">
    <source>
        <dbReference type="EMBL" id="MYM24736.1"/>
    </source>
</evidence>
<dbReference type="InterPro" id="IPR011249">
    <property type="entry name" value="Metalloenz_LuxS/M16"/>
</dbReference>
<evidence type="ECO:0000256" key="5">
    <source>
        <dbReference type="ARBA" id="ARBA00022801"/>
    </source>
</evidence>
<feature type="domain" description="Peptidase M16 N-terminal" evidence="10">
    <location>
        <begin position="61"/>
        <end position="206"/>
    </location>
</feature>
<dbReference type="InterPro" id="IPR050626">
    <property type="entry name" value="Peptidase_M16"/>
</dbReference>
<dbReference type="Pfam" id="PF05193">
    <property type="entry name" value="Peptidase_M16_C"/>
    <property type="match status" value="2"/>
</dbReference>
<comment type="similarity">
    <text evidence="2 8">Belongs to the peptidase M16 family.</text>
</comment>
<keyword evidence="13" id="KW-1185">Reference proteome</keyword>
<dbReference type="InterPro" id="IPR007863">
    <property type="entry name" value="Peptidase_M16_C"/>
</dbReference>
<dbReference type="AlphaFoldDB" id="A0A6L8KBI6"/>
<evidence type="ECO:0000256" key="9">
    <source>
        <dbReference type="SAM" id="SignalP"/>
    </source>
</evidence>
<accession>A0A6L8KBI6</accession>
<dbReference type="GO" id="GO:0004222">
    <property type="term" value="F:metalloendopeptidase activity"/>
    <property type="evidence" value="ECO:0007669"/>
    <property type="project" value="InterPro"/>
</dbReference>
<proteinExistence type="inferred from homology"/>
<gene>
    <name evidence="12" type="ORF">GTP46_19045</name>
</gene>
<evidence type="ECO:0000256" key="7">
    <source>
        <dbReference type="ARBA" id="ARBA00023049"/>
    </source>
</evidence>
<evidence type="ECO:0000256" key="2">
    <source>
        <dbReference type="ARBA" id="ARBA00007261"/>
    </source>
</evidence>
<dbReference type="InterPro" id="IPR001431">
    <property type="entry name" value="Pept_M16_Zn_BS"/>
</dbReference>
<evidence type="ECO:0000313" key="13">
    <source>
        <dbReference type="Proteomes" id="UP000479335"/>
    </source>
</evidence>
<dbReference type="GO" id="GO:0006508">
    <property type="term" value="P:proteolysis"/>
    <property type="evidence" value="ECO:0007669"/>
    <property type="project" value="UniProtKB-KW"/>
</dbReference>
<protein>
    <submittedName>
        <fullName evidence="12">Insulinase family protein</fullName>
    </submittedName>
</protein>
<sequence>MNNSRLKHAAIASLLLCGMSFVATGSAWAAAPAAPALPAGVVKGPSVEGITEYRLPNGLKVLLFPDASKPTVTVNVTYLVGSRHENYGETGMAHLLEHMMFKGSPKNKAIPKEFSERGMEFNGTTANDRTNYYEVFQASPGNLKWALDMEADRMVNSFVARKDLDSEMTVVRNEYESGENNPFGVLLKRMQSIAYDAHAYGRSTIGNRSDIENVKIENLQAFYKTYYQPDNAVLLVAGKFDPAQTLAWISGSFGKIPKPKRVLPPFWTVEPTQDGERSFTVRRKGDVQIVALGYKIPSSLQADSDAISFMSQILGDEPTGRLHKQLVESGKAAQVFSFGMTGYAPGLQIIGAVVKSGEPLEPVRQALTEAVESFAKTPPTDEEMERTRRNFANYIEKSLNDPQRVGVTLSEEVSLGDWRLLFLGRDKLPEITSQQVAEAAGRYLKRDNRVVGEFIPEDNPQRVDIPAAPTVAEVLKDFKGKDSVLTSEVFDPSQDNINARTEIKTIGGLKVALLPKKNRGETVAVSLSLHWGDEKNLANTAVASAIANEMLMRGTSKYTREQLADAFSKLKITGSPYHFETTGPNLDAALRLVAHVLKEASFPQAEFEQLRQQWIVGLEYSRSEPQVLANEAIEQHFNHYPKGDVRNALTVAERLEAIKALKLEDVVAFHRNFYGADHGQLSIVGDFDKAAISKTIDESFTGWSSKASYAHILNTNVDKAPLHASLNAPDKENGSYNARMSLDLNTDDADYAPLELANYIFGGGALKSRMMDRIRQKDGLSYGGGSGVYAGDEDRAGNFGMGAIAAPQNLKKLEAAIREELERALKDGFTQAELDGAKSGLLQQRLQNRAKDSVVASGWNHNLFMGRTYAWSKAYEAKLKAATLAQVNAAFRKHIDPAKLSVVVAGDEAKAAAAEAKKP</sequence>
<dbReference type="Pfam" id="PF00675">
    <property type="entry name" value="Peptidase_M16"/>
    <property type="match status" value="1"/>
</dbReference>
<feature type="signal peptide" evidence="9">
    <location>
        <begin position="1"/>
        <end position="29"/>
    </location>
</feature>
<dbReference type="SUPFAM" id="SSF63411">
    <property type="entry name" value="LuxS/MPP-like metallohydrolase"/>
    <property type="match status" value="4"/>
</dbReference>
<dbReference type="PANTHER" id="PTHR43690">
    <property type="entry name" value="NARDILYSIN"/>
    <property type="match status" value="1"/>
</dbReference>
<dbReference type="Proteomes" id="UP000479335">
    <property type="component" value="Unassembled WGS sequence"/>
</dbReference>
<organism evidence="12 13">
    <name type="scientific">Duganella flavida</name>
    <dbReference type="NCBI Taxonomy" id="2692175"/>
    <lineage>
        <taxon>Bacteria</taxon>
        <taxon>Pseudomonadati</taxon>
        <taxon>Pseudomonadota</taxon>
        <taxon>Betaproteobacteria</taxon>
        <taxon>Burkholderiales</taxon>
        <taxon>Oxalobacteraceae</taxon>
        <taxon>Telluria group</taxon>
        <taxon>Duganella</taxon>
    </lineage>
</organism>
<dbReference type="InterPro" id="IPR011765">
    <property type="entry name" value="Pept_M16_N"/>
</dbReference>
<dbReference type="Gene3D" id="3.30.830.10">
    <property type="entry name" value="Metalloenzyme, LuxS/M16 peptidase-like"/>
    <property type="match status" value="4"/>
</dbReference>
<name>A0A6L8KBI6_9BURK</name>
<evidence type="ECO:0000256" key="3">
    <source>
        <dbReference type="ARBA" id="ARBA00022670"/>
    </source>
</evidence>
<keyword evidence="5" id="KW-0378">Hydrolase</keyword>
<keyword evidence="7" id="KW-0482">Metalloprotease</keyword>
<feature type="chain" id="PRO_5026779847" evidence="9">
    <location>
        <begin position="30"/>
        <end position="919"/>
    </location>
</feature>
<dbReference type="GO" id="GO:0046872">
    <property type="term" value="F:metal ion binding"/>
    <property type="evidence" value="ECO:0007669"/>
    <property type="project" value="UniProtKB-KW"/>
</dbReference>
<feature type="domain" description="Peptidase M16 C-terminal" evidence="11">
    <location>
        <begin position="661"/>
        <end position="841"/>
    </location>
</feature>
<evidence type="ECO:0000256" key="1">
    <source>
        <dbReference type="ARBA" id="ARBA00001947"/>
    </source>
</evidence>
<evidence type="ECO:0000259" key="10">
    <source>
        <dbReference type="Pfam" id="PF00675"/>
    </source>
</evidence>
<keyword evidence="4" id="KW-0479">Metal-binding</keyword>
<dbReference type="EMBL" id="WWCN01000012">
    <property type="protein sequence ID" value="MYM24736.1"/>
    <property type="molecule type" value="Genomic_DNA"/>
</dbReference>
<keyword evidence="3" id="KW-0645">Protease</keyword>
<keyword evidence="6" id="KW-0862">Zinc</keyword>
<dbReference type="RefSeq" id="WP_161008197.1">
    <property type="nucleotide sequence ID" value="NZ_WWCN01000012.1"/>
</dbReference>
<reference evidence="12 13" key="1">
    <citation type="submission" date="2019-12" db="EMBL/GenBank/DDBJ databases">
        <title>Novel species isolated from a subtropical stream in China.</title>
        <authorList>
            <person name="Lu H."/>
        </authorList>
    </citation>
    <scope>NUCLEOTIDE SEQUENCE [LARGE SCALE GENOMIC DNA]</scope>
    <source>
        <strain evidence="12 13">FT135W</strain>
    </source>
</reference>
<evidence type="ECO:0000256" key="6">
    <source>
        <dbReference type="ARBA" id="ARBA00022833"/>
    </source>
</evidence>
<evidence type="ECO:0000259" key="11">
    <source>
        <dbReference type="Pfam" id="PF05193"/>
    </source>
</evidence>
<feature type="domain" description="Peptidase M16 C-terminal" evidence="11">
    <location>
        <begin position="214"/>
        <end position="390"/>
    </location>
</feature>
<comment type="caution">
    <text evidence="12">The sequence shown here is derived from an EMBL/GenBank/DDBJ whole genome shotgun (WGS) entry which is preliminary data.</text>
</comment>
<comment type="cofactor">
    <cofactor evidence="1">
        <name>Zn(2+)</name>
        <dbReference type="ChEBI" id="CHEBI:29105"/>
    </cofactor>
</comment>
<evidence type="ECO:0000256" key="8">
    <source>
        <dbReference type="RuleBase" id="RU004447"/>
    </source>
</evidence>